<keyword evidence="4" id="KW-1185">Reference proteome</keyword>
<protein>
    <submittedName>
        <fullName evidence="3">GLN1 protein</fullName>
    </submittedName>
</protein>
<organism evidence="3 4">
    <name type="scientific">Symbiodinium pilosum</name>
    <name type="common">Dinoflagellate</name>
    <dbReference type="NCBI Taxonomy" id="2952"/>
    <lineage>
        <taxon>Eukaryota</taxon>
        <taxon>Sar</taxon>
        <taxon>Alveolata</taxon>
        <taxon>Dinophyceae</taxon>
        <taxon>Suessiales</taxon>
        <taxon>Symbiodiniaceae</taxon>
        <taxon>Symbiodinium</taxon>
    </lineage>
</organism>
<evidence type="ECO:0000256" key="1">
    <source>
        <dbReference type="SAM" id="Coils"/>
    </source>
</evidence>
<name>A0A812JW72_SYMPI</name>
<keyword evidence="1" id="KW-0175">Coiled coil</keyword>
<dbReference type="Proteomes" id="UP000649617">
    <property type="component" value="Unassembled WGS sequence"/>
</dbReference>
<feature type="compositionally biased region" description="Polar residues" evidence="2">
    <location>
        <begin position="1"/>
        <end position="11"/>
    </location>
</feature>
<evidence type="ECO:0000313" key="3">
    <source>
        <dbReference type="EMBL" id="CAE7215587.1"/>
    </source>
</evidence>
<feature type="region of interest" description="Disordered" evidence="2">
    <location>
        <begin position="1"/>
        <end position="28"/>
    </location>
</feature>
<comment type="caution">
    <text evidence="3">The sequence shown here is derived from an EMBL/GenBank/DDBJ whole genome shotgun (WGS) entry which is preliminary data.</text>
</comment>
<evidence type="ECO:0000313" key="4">
    <source>
        <dbReference type="Proteomes" id="UP000649617"/>
    </source>
</evidence>
<dbReference type="EMBL" id="CAJNIZ010002858">
    <property type="protein sequence ID" value="CAE7215587.1"/>
    <property type="molecule type" value="Genomic_DNA"/>
</dbReference>
<dbReference type="AlphaFoldDB" id="A0A812JW72"/>
<gene>
    <name evidence="3" type="primary">GLN1</name>
    <name evidence="3" type="ORF">SPIL2461_LOCUS2578</name>
</gene>
<proteinExistence type="predicted"/>
<evidence type="ECO:0000256" key="2">
    <source>
        <dbReference type="SAM" id="MobiDB-lite"/>
    </source>
</evidence>
<accession>A0A812JW72</accession>
<reference evidence="3" key="1">
    <citation type="submission" date="2021-02" db="EMBL/GenBank/DDBJ databases">
        <authorList>
            <person name="Dougan E. K."/>
            <person name="Rhodes N."/>
            <person name="Thang M."/>
            <person name="Chan C."/>
        </authorList>
    </citation>
    <scope>NUCLEOTIDE SEQUENCE</scope>
</reference>
<feature type="coiled-coil region" evidence="1">
    <location>
        <begin position="166"/>
        <end position="225"/>
    </location>
</feature>
<dbReference type="OrthoDB" id="433824at2759"/>
<sequence>MSWAAQASLNIPASRMQPTDAEDQAAEDAAVEEKCTQLRSRLGRLPEEDLQFAVDSFTSQIRETWGLRRALAALTADRHQSPEGGARKSHLQLHIFEAEAKSAYKQELMETELCSELVREAKALAEQAESLRMRETQRDARYAHWEEAAVQLPAVLNAEGALRQRAENMMTEELRLQAQVEEWQRRSAAELLACRFEVSDLQKQCGELRGELVQAQAEVSLASNEVQAEAVGFWWAGQLTLLCDDNSEGCASRKWAFRYDVAWAACCRPGKRCGL</sequence>